<sequence>FTLPELDGSMVKLTDLRGSVVVVNFWATWCAPCVEETPRLVQWHEQYKSDGLQVLGVNALVRDSRDEVVAFVDQYHVTYPTVVDSEGDVVAQWLAQQMPRSYVIDRAGVLRFARIGAITEEDFQQQIQPLLAKQ</sequence>
<dbReference type="PANTHER" id="PTHR42852:SF13">
    <property type="entry name" value="PROTEIN DIPZ"/>
    <property type="match status" value="1"/>
</dbReference>
<dbReference type="InterPro" id="IPR036249">
    <property type="entry name" value="Thioredoxin-like_sf"/>
</dbReference>
<dbReference type="SUPFAM" id="SSF52833">
    <property type="entry name" value="Thioredoxin-like"/>
    <property type="match status" value="1"/>
</dbReference>
<gene>
    <name evidence="2" type="ORF">AVDCRST_MAG93-9356</name>
</gene>
<organism evidence="2">
    <name type="scientific">uncultured Chloroflexia bacterium</name>
    <dbReference type="NCBI Taxonomy" id="1672391"/>
    <lineage>
        <taxon>Bacteria</taxon>
        <taxon>Bacillati</taxon>
        <taxon>Chloroflexota</taxon>
        <taxon>Chloroflexia</taxon>
        <taxon>environmental samples</taxon>
    </lineage>
</organism>
<feature type="domain" description="Thioredoxin" evidence="1">
    <location>
        <begin position="1"/>
        <end position="132"/>
    </location>
</feature>
<dbReference type="CDD" id="cd02966">
    <property type="entry name" value="TlpA_like_family"/>
    <property type="match status" value="1"/>
</dbReference>
<protein>
    <recommendedName>
        <fullName evidence="1">Thioredoxin domain-containing protein</fullName>
    </recommendedName>
</protein>
<name>A0A6J4NET5_9CHLR</name>
<proteinExistence type="predicted"/>
<dbReference type="AlphaFoldDB" id="A0A6J4NET5"/>
<dbReference type="EMBL" id="CADCTR010003140">
    <property type="protein sequence ID" value="CAA9384036.1"/>
    <property type="molecule type" value="Genomic_DNA"/>
</dbReference>
<dbReference type="InterPro" id="IPR050553">
    <property type="entry name" value="Thioredoxin_ResA/DsbE_sf"/>
</dbReference>
<accession>A0A6J4NET5</accession>
<dbReference type="Pfam" id="PF00578">
    <property type="entry name" value="AhpC-TSA"/>
    <property type="match status" value="1"/>
</dbReference>
<dbReference type="GO" id="GO:0016209">
    <property type="term" value="F:antioxidant activity"/>
    <property type="evidence" value="ECO:0007669"/>
    <property type="project" value="InterPro"/>
</dbReference>
<dbReference type="PANTHER" id="PTHR42852">
    <property type="entry name" value="THIOL:DISULFIDE INTERCHANGE PROTEIN DSBE"/>
    <property type="match status" value="1"/>
</dbReference>
<dbReference type="InterPro" id="IPR017937">
    <property type="entry name" value="Thioredoxin_CS"/>
</dbReference>
<dbReference type="InterPro" id="IPR000866">
    <property type="entry name" value="AhpC/TSA"/>
</dbReference>
<evidence type="ECO:0000313" key="2">
    <source>
        <dbReference type="EMBL" id="CAA9384036.1"/>
    </source>
</evidence>
<evidence type="ECO:0000259" key="1">
    <source>
        <dbReference type="PROSITE" id="PS51352"/>
    </source>
</evidence>
<feature type="non-terminal residue" evidence="2">
    <location>
        <position position="1"/>
    </location>
</feature>
<reference evidence="2" key="1">
    <citation type="submission" date="2020-02" db="EMBL/GenBank/DDBJ databases">
        <authorList>
            <person name="Meier V. D."/>
        </authorList>
    </citation>
    <scope>NUCLEOTIDE SEQUENCE</scope>
    <source>
        <strain evidence="2">AVDCRST_MAG93</strain>
    </source>
</reference>
<dbReference type="PROSITE" id="PS00194">
    <property type="entry name" value="THIOREDOXIN_1"/>
    <property type="match status" value="1"/>
</dbReference>
<dbReference type="PROSITE" id="PS51352">
    <property type="entry name" value="THIOREDOXIN_2"/>
    <property type="match status" value="1"/>
</dbReference>
<dbReference type="Gene3D" id="3.40.30.10">
    <property type="entry name" value="Glutaredoxin"/>
    <property type="match status" value="1"/>
</dbReference>
<dbReference type="GO" id="GO:0016491">
    <property type="term" value="F:oxidoreductase activity"/>
    <property type="evidence" value="ECO:0007669"/>
    <property type="project" value="InterPro"/>
</dbReference>
<dbReference type="InterPro" id="IPR013766">
    <property type="entry name" value="Thioredoxin_domain"/>
</dbReference>